<dbReference type="EMBL" id="HBIN01009051">
    <property type="protein sequence ID" value="CAE0436467.1"/>
    <property type="molecule type" value="Transcribed_RNA"/>
</dbReference>
<dbReference type="PRINTS" id="PR00081">
    <property type="entry name" value="GDHRDH"/>
</dbReference>
<comment type="similarity">
    <text evidence="1">Belongs to the short-chain dehydrogenases/reductases (SDR) family.</text>
</comment>
<organism evidence="4">
    <name type="scientific">Aplanochytrium stocchinoi</name>
    <dbReference type="NCBI Taxonomy" id="215587"/>
    <lineage>
        <taxon>Eukaryota</taxon>
        <taxon>Sar</taxon>
        <taxon>Stramenopiles</taxon>
        <taxon>Bigyra</taxon>
        <taxon>Labyrinthulomycetes</taxon>
        <taxon>Thraustochytrida</taxon>
        <taxon>Thraustochytriidae</taxon>
        <taxon>Aplanochytrium</taxon>
    </lineage>
</organism>
<dbReference type="PANTHER" id="PTHR24320:SF282">
    <property type="entry name" value="WW DOMAIN-CONTAINING OXIDOREDUCTASE"/>
    <property type="match status" value="1"/>
</dbReference>
<sequence length="222" mass="24092">MTKSFSVGDIASLAGRVYFITGANTGLGLETCKVLASKGATVVMAFRNPKKSKNSVETVKGIASKNGGKVEEVILDLGDLSSVKNAAEDFRSKNLPLHCLINNAGVMMCPFGETVDGLERQFGVNHIGHFALTCYLFPLLKETAKTPEDDVRVVNLTSSYHAKGPREGILFDNLLWDDAREPKYAPGLAYGHSKFANILFTEELNNRLGENSNITCNAVHPE</sequence>
<evidence type="ECO:0000313" key="4">
    <source>
        <dbReference type="EMBL" id="CAE0436467.1"/>
    </source>
</evidence>
<dbReference type="GO" id="GO:0016491">
    <property type="term" value="F:oxidoreductase activity"/>
    <property type="evidence" value="ECO:0007669"/>
    <property type="project" value="UniProtKB-KW"/>
</dbReference>
<name>A0A7S3LMW7_9STRA</name>
<reference evidence="4" key="1">
    <citation type="submission" date="2021-01" db="EMBL/GenBank/DDBJ databases">
        <authorList>
            <person name="Corre E."/>
            <person name="Pelletier E."/>
            <person name="Niang G."/>
            <person name="Scheremetjew M."/>
            <person name="Finn R."/>
            <person name="Kale V."/>
            <person name="Holt S."/>
            <person name="Cochrane G."/>
            <person name="Meng A."/>
            <person name="Brown T."/>
            <person name="Cohen L."/>
        </authorList>
    </citation>
    <scope>NUCLEOTIDE SEQUENCE</scope>
    <source>
        <strain evidence="4">GSBS06</strain>
    </source>
</reference>
<keyword evidence="2" id="KW-0521">NADP</keyword>
<accession>A0A7S3LMW7</accession>
<keyword evidence="3" id="KW-0560">Oxidoreductase</keyword>
<dbReference type="InterPro" id="IPR036291">
    <property type="entry name" value="NAD(P)-bd_dom_sf"/>
</dbReference>
<proteinExistence type="inferred from homology"/>
<gene>
    <name evidence="4" type="ORF">ASTO00021_LOCUS6726</name>
</gene>
<dbReference type="PANTHER" id="PTHR24320">
    <property type="entry name" value="RETINOL DEHYDROGENASE"/>
    <property type="match status" value="1"/>
</dbReference>
<dbReference type="AlphaFoldDB" id="A0A7S3LMW7"/>
<evidence type="ECO:0000256" key="3">
    <source>
        <dbReference type="ARBA" id="ARBA00023002"/>
    </source>
</evidence>
<evidence type="ECO:0000256" key="1">
    <source>
        <dbReference type="ARBA" id="ARBA00006484"/>
    </source>
</evidence>
<dbReference type="InterPro" id="IPR002347">
    <property type="entry name" value="SDR_fam"/>
</dbReference>
<dbReference type="SUPFAM" id="SSF51735">
    <property type="entry name" value="NAD(P)-binding Rossmann-fold domains"/>
    <property type="match status" value="1"/>
</dbReference>
<evidence type="ECO:0008006" key="5">
    <source>
        <dbReference type="Google" id="ProtNLM"/>
    </source>
</evidence>
<dbReference type="Gene3D" id="3.40.50.720">
    <property type="entry name" value="NAD(P)-binding Rossmann-like Domain"/>
    <property type="match status" value="1"/>
</dbReference>
<protein>
    <recommendedName>
        <fullName evidence="5">Protochlorophyllide reductase</fullName>
    </recommendedName>
</protein>
<evidence type="ECO:0000256" key="2">
    <source>
        <dbReference type="ARBA" id="ARBA00022857"/>
    </source>
</evidence>
<dbReference type="Pfam" id="PF00106">
    <property type="entry name" value="adh_short"/>
    <property type="match status" value="1"/>
</dbReference>